<dbReference type="RefSeq" id="WP_309394112.1">
    <property type="nucleotide sequence ID" value="NZ_JADBEO010000049.1"/>
</dbReference>
<dbReference type="Proteomes" id="UP001181622">
    <property type="component" value="Unassembled WGS sequence"/>
</dbReference>
<gene>
    <name evidence="1" type="ORF">IHQ68_17370</name>
</gene>
<sequence length="71" mass="8047">MADDSDMTAEEFSALRRLLADETSEVDQAVIRRLVGKRFVRRSDVGWTVTVQGHASFLHELGREFDRPPDG</sequence>
<protein>
    <submittedName>
        <fullName evidence="1">Uncharacterized protein</fullName>
    </submittedName>
</protein>
<evidence type="ECO:0000313" key="2">
    <source>
        <dbReference type="Proteomes" id="UP001181622"/>
    </source>
</evidence>
<keyword evidence="2" id="KW-1185">Reference proteome</keyword>
<evidence type="ECO:0000313" key="1">
    <source>
        <dbReference type="EMBL" id="MDR4308392.1"/>
    </source>
</evidence>
<reference evidence="1" key="1">
    <citation type="submission" date="2020-10" db="EMBL/GenBank/DDBJ databases">
        <authorList>
            <person name="Abbas A."/>
            <person name="Razzaq R."/>
            <person name="Waqas M."/>
            <person name="Abbas N."/>
            <person name="Nielsen T.K."/>
            <person name="Hansen L.H."/>
            <person name="Hussain S."/>
            <person name="Shahid M."/>
        </authorList>
    </citation>
    <scope>NUCLEOTIDE SEQUENCE</scope>
    <source>
        <strain evidence="1">S14</strain>
    </source>
</reference>
<dbReference type="EMBL" id="JADBEO010000049">
    <property type="protein sequence ID" value="MDR4308392.1"/>
    <property type="molecule type" value="Genomic_DNA"/>
</dbReference>
<accession>A0ABU1DJT9</accession>
<proteinExistence type="predicted"/>
<organism evidence="1 2">
    <name type="scientific">Chelatococcus sambhunathii</name>
    <dbReference type="NCBI Taxonomy" id="363953"/>
    <lineage>
        <taxon>Bacteria</taxon>
        <taxon>Pseudomonadati</taxon>
        <taxon>Pseudomonadota</taxon>
        <taxon>Alphaproteobacteria</taxon>
        <taxon>Hyphomicrobiales</taxon>
        <taxon>Chelatococcaceae</taxon>
        <taxon>Chelatococcus</taxon>
    </lineage>
</organism>
<comment type="caution">
    <text evidence="1">The sequence shown here is derived from an EMBL/GenBank/DDBJ whole genome shotgun (WGS) entry which is preliminary data.</text>
</comment>
<name>A0ABU1DJT9_9HYPH</name>